<dbReference type="AlphaFoldDB" id="A0A426G671"/>
<dbReference type="Proteomes" id="UP000278566">
    <property type="component" value="Unassembled WGS sequence"/>
</dbReference>
<gene>
    <name evidence="1" type="ORF">EI220_06690</name>
</gene>
<dbReference type="RefSeq" id="WP_125065304.1">
    <property type="nucleotide sequence ID" value="NZ_RRZO01000030.1"/>
</dbReference>
<accession>A0A426G671</accession>
<evidence type="ECO:0000313" key="2">
    <source>
        <dbReference type="Proteomes" id="UP000278566"/>
    </source>
</evidence>
<protein>
    <submittedName>
        <fullName evidence="1">Uncharacterized protein</fullName>
    </submittedName>
</protein>
<evidence type="ECO:0000313" key="1">
    <source>
        <dbReference type="EMBL" id="RRN50494.1"/>
    </source>
</evidence>
<comment type="caution">
    <text evidence="1">The sequence shown here is derived from an EMBL/GenBank/DDBJ whole genome shotgun (WGS) entry which is preliminary data.</text>
</comment>
<proteinExistence type="predicted"/>
<reference evidence="1 2" key="1">
    <citation type="submission" date="2018-11" db="EMBL/GenBank/DDBJ databases">
        <title>Changes in penicillin susceptibility of Streptococcus suis isolates by amino acid alterations in the penicillin-binding protein.</title>
        <authorList>
            <person name="Niemann L."/>
            <person name="Eichhorn I."/>
        </authorList>
    </citation>
    <scope>NUCLEOTIDE SEQUENCE [LARGE SCALE GENOMIC DNA]</scope>
    <source>
        <strain evidence="1 2">IMT40738</strain>
    </source>
</reference>
<organism evidence="1 2">
    <name type="scientific">Streptococcus suis</name>
    <dbReference type="NCBI Taxonomy" id="1307"/>
    <lineage>
        <taxon>Bacteria</taxon>
        <taxon>Bacillati</taxon>
        <taxon>Bacillota</taxon>
        <taxon>Bacilli</taxon>
        <taxon>Lactobacillales</taxon>
        <taxon>Streptococcaceae</taxon>
        <taxon>Streptococcus</taxon>
    </lineage>
</organism>
<name>A0A426G671_STRSU</name>
<dbReference type="EMBL" id="RRZO01000030">
    <property type="protein sequence ID" value="RRN50494.1"/>
    <property type="molecule type" value="Genomic_DNA"/>
</dbReference>
<sequence length="192" mass="21954">MSLVNIANDWVFRKSWSSVLNIEIDKWVTDEALALLEYQIPKNAFGKSVRSGVLKEGLAIYLRHVSEDEANEQGFADIMLKVQKSRPKELKGLKPDFKIPGIEGYVVENKLHCRWVGDKKSFWFVVDIDAESVREFAIKLHKLFLNGAYLDGIYVGFSKEATTRLAYEIALELRKCGRLEFMGYNGNIFKGL</sequence>